<accession>A0A4W3KJA7</accession>
<evidence type="ECO:0000313" key="4">
    <source>
        <dbReference type="Proteomes" id="UP000314986"/>
    </source>
</evidence>
<evidence type="ECO:0000256" key="1">
    <source>
        <dbReference type="SAM" id="Coils"/>
    </source>
</evidence>
<protein>
    <submittedName>
        <fullName evidence="3">Centrosomal protein 131</fullName>
    </submittedName>
</protein>
<dbReference type="Ensembl" id="ENSCMIT00000048814.1">
    <property type="protein sequence ID" value="ENSCMIP00000048140.1"/>
    <property type="gene ID" value="ENSCMIG00000019667.1"/>
</dbReference>
<reference evidence="4" key="3">
    <citation type="journal article" date="2014" name="Nature">
        <title>Elephant shark genome provides unique insights into gnathostome evolution.</title>
        <authorList>
            <consortium name="International Elephant Shark Genome Sequencing Consortium"/>
            <person name="Venkatesh B."/>
            <person name="Lee A.P."/>
            <person name="Ravi V."/>
            <person name="Maurya A.K."/>
            <person name="Lian M.M."/>
            <person name="Swann J.B."/>
            <person name="Ohta Y."/>
            <person name="Flajnik M.F."/>
            <person name="Sutoh Y."/>
            <person name="Kasahara M."/>
            <person name="Hoon S."/>
            <person name="Gangu V."/>
            <person name="Roy S.W."/>
            <person name="Irimia M."/>
            <person name="Korzh V."/>
            <person name="Kondrychyn I."/>
            <person name="Lim Z.W."/>
            <person name="Tay B.H."/>
            <person name="Tohari S."/>
            <person name="Kong K.W."/>
            <person name="Ho S."/>
            <person name="Lorente-Galdos B."/>
            <person name="Quilez J."/>
            <person name="Marques-Bonet T."/>
            <person name="Raney B.J."/>
            <person name="Ingham P.W."/>
            <person name="Tay A."/>
            <person name="Hillier L.W."/>
            <person name="Minx P."/>
            <person name="Boehm T."/>
            <person name="Wilson R.K."/>
            <person name="Brenner S."/>
            <person name="Warren W.C."/>
        </authorList>
    </citation>
    <scope>NUCLEOTIDE SEQUENCE [LARGE SCALE GENOMIC DNA]</scope>
</reference>
<evidence type="ECO:0000313" key="3">
    <source>
        <dbReference type="Ensembl" id="ENSCMIP00000048140.1"/>
    </source>
</evidence>
<keyword evidence="4" id="KW-1185">Reference proteome</keyword>
<dbReference type="PANTHER" id="PTHR31540">
    <property type="entry name" value="CENTROSOMAL PROTEIN OF 131 KDA"/>
    <property type="match status" value="1"/>
</dbReference>
<feature type="region of interest" description="Disordered" evidence="2">
    <location>
        <begin position="914"/>
        <end position="940"/>
    </location>
</feature>
<dbReference type="GeneTree" id="ENSGT00390000001758"/>
<dbReference type="InterPro" id="IPR030465">
    <property type="entry name" value="CEP131"/>
</dbReference>
<reference evidence="3" key="4">
    <citation type="submission" date="2025-08" db="UniProtKB">
        <authorList>
            <consortium name="Ensembl"/>
        </authorList>
    </citation>
    <scope>IDENTIFICATION</scope>
</reference>
<dbReference type="GO" id="GO:0034451">
    <property type="term" value="C:centriolar satellite"/>
    <property type="evidence" value="ECO:0007669"/>
    <property type="project" value="TreeGrafter"/>
</dbReference>
<dbReference type="GO" id="GO:0005929">
    <property type="term" value="C:cilium"/>
    <property type="evidence" value="ECO:0007669"/>
    <property type="project" value="GOC"/>
</dbReference>
<sequence>MNTAQSCSSFLGDELDLSLTGSQLLVSKRPSSASPAKILSRSTSVALEKKPKRNVLGETSLGNLSASTSRAINNLRRSNSTTQVSQRGNGVGSEERTEDFLALFDSSASGRKKLCSLSKVTPERKTTWNILDEEPRVFVPPTTARSASTTDTPVFTKKRESSVSLAANFTANNRSNKGAVGNSVTTMLHNNYSTSEKPLAPKSSNQKATSLNNDENSLDQSSLKKSQKNLSSNNVVTRNNTGGMLRRKEVTEEEAERFIEQVNLAAVTIQRWYRRHIHRRRASEAALRRMLSVKKQVLVCNVFKTALGQMQGLLLFVVVAMQRASEALSLAEEQEVAASGLNQSRPTLSDVLDTLKLLEEEPELLPEPKVSYKDKYAWIDEDTDSTSLTADNLERLGKIELVPGLPEAGTLLSEAKLQSIMSFLDEMERSEQERPHSAQASAVATEVTSSMMRLKLELEEKKRAMSMLQTALNQQRELTVRHVKETEKEMKYQLRLQKEQYEATIQRHLAFIDQLIDDKKGLSEKCESMVNELKIVDQKYMAKIQQIQEQHGLEIKKLKEVMSATEKVRREKWIDEKTKKIKEITVKGLEPEIQKLIAKQKQEIKKLRALHEAELLQSDERAAQRYVRQTEELREQLEREKEELCQRERELARQRLKQLEQEEHSLQQQRRRLYAEVAEEKERLNQNAVRQRAELEELRRQLESNCSLATKALREEFDKTKEEQERRHQVESRSLKERLDIEKQAWEENFMKKQEAWLLTRERELKEELRRGRDREIELVIQRLEEETSTSKDECERVAENRIKRVREKYESEFRDLERSERALQERYNELRARLMESEGENARFQGLFRQKEQEVEDIRKIKDRLTEERNSLAEVIRQEFADRLVMTEEENKRLKTEMSEGRARHRLEVERVTREKEEELEEKEEAVSNLRKQHEVSLC</sequence>
<evidence type="ECO:0000256" key="2">
    <source>
        <dbReference type="SAM" id="MobiDB-lite"/>
    </source>
</evidence>
<feature type="compositionally biased region" description="Low complexity" evidence="2">
    <location>
        <begin position="218"/>
        <end position="234"/>
    </location>
</feature>
<name>A0A4W3KJA7_CALMI</name>
<dbReference type="GO" id="GO:0010824">
    <property type="term" value="P:regulation of centrosome duplication"/>
    <property type="evidence" value="ECO:0007669"/>
    <property type="project" value="TreeGrafter"/>
</dbReference>
<feature type="coiled-coil region" evidence="1">
    <location>
        <begin position="451"/>
        <end position="478"/>
    </location>
</feature>
<feature type="compositionally biased region" description="Polar residues" evidence="2">
    <location>
        <begin position="193"/>
        <end position="215"/>
    </location>
</feature>
<proteinExistence type="predicted"/>
<reference evidence="4" key="1">
    <citation type="journal article" date="2006" name="Science">
        <title>Ancient noncoding elements conserved in the human genome.</title>
        <authorList>
            <person name="Venkatesh B."/>
            <person name="Kirkness E.F."/>
            <person name="Loh Y.H."/>
            <person name="Halpern A.L."/>
            <person name="Lee A.P."/>
            <person name="Johnson J."/>
            <person name="Dandona N."/>
            <person name="Viswanathan L.D."/>
            <person name="Tay A."/>
            <person name="Venter J.C."/>
            <person name="Strausberg R.L."/>
            <person name="Brenner S."/>
        </authorList>
    </citation>
    <scope>NUCLEOTIDE SEQUENCE [LARGE SCALE GENOMIC DNA]</scope>
</reference>
<dbReference type="AlphaFoldDB" id="A0A4W3KJA7"/>
<keyword evidence="1" id="KW-0175">Coiled coil</keyword>
<dbReference type="GO" id="GO:0035735">
    <property type="term" value="P:intraciliary transport involved in cilium assembly"/>
    <property type="evidence" value="ECO:0007669"/>
    <property type="project" value="InterPro"/>
</dbReference>
<reference evidence="4" key="2">
    <citation type="journal article" date="2007" name="PLoS Biol.">
        <title>Survey sequencing and comparative analysis of the elephant shark (Callorhinchus milii) genome.</title>
        <authorList>
            <person name="Venkatesh B."/>
            <person name="Kirkness E.F."/>
            <person name="Loh Y.H."/>
            <person name="Halpern A.L."/>
            <person name="Lee A.P."/>
            <person name="Johnson J."/>
            <person name="Dandona N."/>
            <person name="Viswanathan L.D."/>
            <person name="Tay A."/>
            <person name="Venter J.C."/>
            <person name="Strausberg R.L."/>
            <person name="Brenner S."/>
        </authorList>
    </citation>
    <scope>NUCLEOTIDE SEQUENCE [LARGE SCALE GENOMIC DNA]</scope>
</reference>
<feature type="region of interest" description="Disordered" evidence="2">
    <location>
        <begin position="193"/>
        <end position="239"/>
    </location>
</feature>
<feature type="coiled-coil region" evidence="1">
    <location>
        <begin position="597"/>
        <end position="712"/>
    </location>
</feature>
<dbReference type="Proteomes" id="UP000314986">
    <property type="component" value="Unassembled WGS sequence"/>
</dbReference>
<organism evidence="3 4">
    <name type="scientific">Callorhinchus milii</name>
    <name type="common">Ghost shark</name>
    <dbReference type="NCBI Taxonomy" id="7868"/>
    <lineage>
        <taxon>Eukaryota</taxon>
        <taxon>Metazoa</taxon>
        <taxon>Chordata</taxon>
        <taxon>Craniata</taxon>
        <taxon>Vertebrata</taxon>
        <taxon>Chondrichthyes</taxon>
        <taxon>Holocephali</taxon>
        <taxon>Chimaeriformes</taxon>
        <taxon>Callorhinchidae</taxon>
        <taxon>Callorhinchus</taxon>
    </lineage>
</organism>
<dbReference type="PANTHER" id="PTHR31540:SF1">
    <property type="entry name" value="CENTROSOMAL PROTEIN OF 131 KDA"/>
    <property type="match status" value="1"/>
</dbReference>
<reference evidence="3" key="5">
    <citation type="submission" date="2025-09" db="UniProtKB">
        <authorList>
            <consortium name="Ensembl"/>
        </authorList>
    </citation>
    <scope>IDENTIFICATION</scope>
</reference>